<feature type="compositionally biased region" description="Polar residues" evidence="1">
    <location>
        <begin position="899"/>
        <end position="908"/>
    </location>
</feature>
<dbReference type="Proteomes" id="UP000188318">
    <property type="component" value="Unassembled WGS sequence"/>
</dbReference>
<evidence type="ECO:0000313" key="2">
    <source>
        <dbReference type="EMBL" id="OOF95874.1"/>
    </source>
</evidence>
<dbReference type="STRING" id="602072.A0A1R3RN21"/>
<feature type="region of interest" description="Disordered" evidence="1">
    <location>
        <begin position="1052"/>
        <end position="1111"/>
    </location>
</feature>
<feature type="region of interest" description="Disordered" evidence="1">
    <location>
        <begin position="899"/>
        <end position="949"/>
    </location>
</feature>
<name>A0A1R3RN21_ASPC5</name>
<organism evidence="2 3">
    <name type="scientific">Aspergillus carbonarius (strain ITEM 5010)</name>
    <dbReference type="NCBI Taxonomy" id="602072"/>
    <lineage>
        <taxon>Eukaryota</taxon>
        <taxon>Fungi</taxon>
        <taxon>Dikarya</taxon>
        <taxon>Ascomycota</taxon>
        <taxon>Pezizomycotina</taxon>
        <taxon>Eurotiomycetes</taxon>
        <taxon>Eurotiomycetidae</taxon>
        <taxon>Eurotiales</taxon>
        <taxon>Aspergillaceae</taxon>
        <taxon>Aspergillus</taxon>
        <taxon>Aspergillus subgen. Circumdati</taxon>
    </lineage>
</organism>
<gene>
    <name evidence="2" type="ORF">ASPCADRAFT_146279</name>
</gene>
<feature type="compositionally biased region" description="Polar residues" evidence="1">
    <location>
        <begin position="843"/>
        <end position="852"/>
    </location>
</feature>
<dbReference type="OMA" id="HARDCKL"/>
<feature type="compositionally biased region" description="Basic and acidic residues" evidence="1">
    <location>
        <begin position="991"/>
        <end position="1004"/>
    </location>
</feature>
<feature type="compositionally biased region" description="Polar residues" evidence="1">
    <location>
        <begin position="457"/>
        <end position="466"/>
    </location>
</feature>
<feature type="compositionally biased region" description="Basic and acidic residues" evidence="1">
    <location>
        <begin position="1052"/>
        <end position="1070"/>
    </location>
</feature>
<reference evidence="3" key="1">
    <citation type="journal article" date="2017" name="Genome Biol.">
        <title>Comparative genomics reveals high biological diversity and specific adaptations in the industrially and medically important fungal genus Aspergillus.</title>
        <authorList>
            <person name="de Vries R.P."/>
            <person name="Riley R."/>
            <person name="Wiebenga A."/>
            <person name="Aguilar-Osorio G."/>
            <person name="Amillis S."/>
            <person name="Uchima C.A."/>
            <person name="Anderluh G."/>
            <person name="Asadollahi M."/>
            <person name="Askin M."/>
            <person name="Barry K."/>
            <person name="Battaglia E."/>
            <person name="Bayram O."/>
            <person name="Benocci T."/>
            <person name="Braus-Stromeyer S.A."/>
            <person name="Caldana C."/>
            <person name="Canovas D."/>
            <person name="Cerqueira G.C."/>
            <person name="Chen F."/>
            <person name="Chen W."/>
            <person name="Choi C."/>
            <person name="Clum A."/>
            <person name="Dos Santos R.A."/>
            <person name="Damasio A.R."/>
            <person name="Diallinas G."/>
            <person name="Emri T."/>
            <person name="Fekete E."/>
            <person name="Flipphi M."/>
            <person name="Freyberg S."/>
            <person name="Gallo A."/>
            <person name="Gournas C."/>
            <person name="Habgood R."/>
            <person name="Hainaut M."/>
            <person name="Harispe M.L."/>
            <person name="Henrissat B."/>
            <person name="Hilden K.S."/>
            <person name="Hope R."/>
            <person name="Hossain A."/>
            <person name="Karabika E."/>
            <person name="Karaffa L."/>
            <person name="Karanyi Z."/>
            <person name="Krasevec N."/>
            <person name="Kuo A."/>
            <person name="Kusch H."/>
            <person name="LaButti K."/>
            <person name="Lagendijk E.L."/>
            <person name="Lapidus A."/>
            <person name="Levasseur A."/>
            <person name="Lindquist E."/>
            <person name="Lipzen A."/>
            <person name="Logrieco A.F."/>
            <person name="MacCabe A."/>
            <person name="Maekelae M.R."/>
            <person name="Malavazi I."/>
            <person name="Melin P."/>
            <person name="Meyer V."/>
            <person name="Mielnichuk N."/>
            <person name="Miskei M."/>
            <person name="Molnar A.P."/>
            <person name="Mule G."/>
            <person name="Ngan C.Y."/>
            <person name="Orejas M."/>
            <person name="Orosz E."/>
            <person name="Ouedraogo J.P."/>
            <person name="Overkamp K.M."/>
            <person name="Park H.-S."/>
            <person name="Perrone G."/>
            <person name="Piumi F."/>
            <person name="Punt P.J."/>
            <person name="Ram A.F."/>
            <person name="Ramon A."/>
            <person name="Rauscher S."/>
            <person name="Record E."/>
            <person name="Riano-Pachon D.M."/>
            <person name="Robert V."/>
            <person name="Roehrig J."/>
            <person name="Ruller R."/>
            <person name="Salamov A."/>
            <person name="Salih N.S."/>
            <person name="Samson R.A."/>
            <person name="Sandor E."/>
            <person name="Sanguinetti M."/>
            <person name="Schuetze T."/>
            <person name="Sepcic K."/>
            <person name="Shelest E."/>
            <person name="Sherlock G."/>
            <person name="Sophianopoulou V."/>
            <person name="Squina F.M."/>
            <person name="Sun H."/>
            <person name="Susca A."/>
            <person name="Todd R.B."/>
            <person name="Tsang A."/>
            <person name="Unkles S.E."/>
            <person name="van de Wiele N."/>
            <person name="van Rossen-Uffink D."/>
            <person name="Oliveira J.V."/>
            <person name="Vesth T.C."/>
            <person name="Visser J."/>
            <person name="Yu J.-H."/>
            <person name="Zhou M."/>
            <person name="Andersen M.R."/>
            <person name="Archer D.B."/>
            <person name="Baker S.E."/>
            <person name="Benoit I."/>
            <person name="Brakhage A.A."/>
            <person name="Braus G.H."/>
            <person name="Fischer R."/>
            <person name="Frisvad J.C."/>
            <person name="Goldman G.H."/>
            <person name="Houbraken J."/>
            <person name="Oakley B."/>
            <person name="Pocsi I."/>
            <person name="Scazzocchio C."/>
            <person name="Seiboth B."/>
            <person name="vanKuyk P.A."/>
            <person name="Wortman J."/>
            <person name="Dyer P.S."/>
            <person name="Grigoriev I.V."/>
        </authorList>
    </citation>
    <scope>NUCLEOTIDE SEQUENCE [LARGE SCALE GENOMIC DNA]</scope>
    <source>
        <strain evidence="3">ITEM 5010</strain>
    </source>
</reference>
<feature type="compositionally biased region" description="Basic residues" evidence="1">
    <location>
        <begin position="635"/>
        <end position="648"/>
    </location>
</feature>
<proteinExistence type="predicted"/>
<feature type="region of interest" description="Disordered" evidence="1">
    <location>
        <begin position="446"/>
        <end position="564"/>
    </location>
</feature>
<feature type="compositionally biased region" description="Basic and acidic residues" evidence="1">
    <location>
        <begin position="596"/>
        <end position="612"/>
    </location>
</feature>
<feature type="region of interest" description="Disordered" evidence="1">
    <location>
        <begin position="635"/>
        <end position="697"/>
    </location>
</feature>
<accession>A0A1R3RN21</accession>
<dbReference type="EMBL" id="KV907499">
    <property type="protein sequence ID" value="OOF95874.1"/>
    <property type="molecule type" value="Genomic_DNA"/>
</dbReference>
<feature type="compositionally biased region" description="Basic and acidic residues" evidence="1">
    <location>
        <begin position="1086"/>
        <end position="1109"/>
    </location>
</feature>
<feature type="compositionally biased region" description="Basic and acidic residues" evidence="1">
    <location>
        <begin position="823"/>
        <end position="842"/>
    </location>
</feature>
<protein>
    <submittedName>
        <fullName evidence="2">Uncharacterized protein</fullName>
    </submittedName>
</protein>
<keyword evidence="3" id="KW-1185">Reference proteome</keyword>
<feature type="region of interest" description="Disordered" evidence="1">
    <location>
        <begin position="595"/>
        <end position="619"/>
    </location>
</feature>
<evidence type="ECO:0000313" key="3">
    <source>
        <dbReference type="Proteomes" id="UP000188318"/>
    </source>
</evidence>
<feature type="region of interest" description="Disordered" evidence="1">
    <location>
        <begin position="813"/>
        <end position="852"/>
    </location>
</feature>
<sequence length="1233" mass="137341">MASLFSNIVQEESQWACIAELASQLACVRASDSDSGNTAPVLKPYYTCLLRDPRLYTLSNHLVEALLHNESRIDDCNIRQILSILKRESKRITHALDHHSLRCLVYTLLNSEVETGLENGLHLLLDEPQYIRDSGSMIYEVASPGNGDQSRVLHGKLIHKLYGLFSTEEQVIHVRKLASKLLVEILSESKHNYSFLFGSQDADMLLSILLYHVNTTLQAFATAIFHALYNSGVSGEILWPPDGSKDRGTFFKHLAVCEGGPLQLFHTFVNEVDQLNGTTGRPTKSLRRNLKPRQCFLVQSLDLEDSPLLQGTVLTIADEYGLVFMNHRADTSRVCLEYVDVHAREICLPVRMEIDDSKIYRLTWDLSPSNLILKDGRRQDLNGQALKIISSNDPIELKKAIGMFKRNNQGPARISPILRRSSSLVMELDSGEEVARKSFDTSYNDFEPQVGPYKSPFSKQKPSNMIDNHLGDFRERLPMSESQHPDKGLSRPNSPLQDHQRLHYGGIPLMPIPSPSQPRQFKNLQKARANLPKEPDGRFAPEKQIDRRQTKTNPLSSHNTKLQLSNTQESMVIYARHSKRKVYTATSKAAVDWDEDLRPSDDGKNSREKDTEVTSISSPLAGGTCVFSKGLNAVGKKRVAKRGKRSATKRQNIQSCPRGKARKQPKRQTAPSATKETKAQNSNQGPGHNPSADNIQVKLDPGTIHNHLRDNNMHEEDACIYNSCDDAEVNSKPSNVFEKCGSLVLHSNGGHNESLLLQATQSKHGNTDGWLQEAASEINLIAHRSATTKPAFLVKGPQGRGRAVGNRLTAAFQQNIPSSGHSESGKTRLKQPESQEELKHPENSISSDSLYSPVNEGNVHENLGAIEPTMKDDLMLDGQSLVRTPHGSIMSKLDNNLNAECSTQSPRSSEWVLETDGEDQEEEGQPDSFAASRSPKECRSEKYSSQPCSGSFWAEKDTSDFADLGRESEFRGRSPVRSKKRKIAILSPDYVRNDADTGDHHLENPAEPTLNLGKDNIHPTKRFRPTPRLTIVDLDGSPRLLSRGEKGYVVDEIKSSGRSRKTSDAEEERPPINPQSEETDGAATGTEREHDQPQSDRRNASMSEKDTRMRRFKAKGALTFQDRLMACAGKRISRDIQPRNAAQTVLDAYVASKSENKPDETCNMIPRASPLRERSPILSSLKLTKLSTSSDSITQPTSWQTSLQALHQRAQGMLVATSEVGQILWGMGVFLLN</sequence>
<dbReference type="OrthoDB" id="5374844at2759"/>
<evidence type="ECO:0000256" key="1">
    <source>
        <dbReference type="SAM" id="MobiDB-lite"/>
    </source>
</evidence>
<feature type="compositionally biased region" description="Acidic residues" evidence="1">
    <location>
        <begin position="913"/>
        <end position="925"/>
    </location>
</feature>
<dbReference type="VEuPathDB" id="FungiDB:ASPCADRAFT_146279"/>
<feature type="compositionally biased region" description="Polar residues" evidence="1">
    <location>
        <begin position="813"/>
        <end position="822"/>
    </location>
</feature>
<feature type="compositionally biased region" description="Polar residues" evidence="1">
    <location>
        <begin position="667"/>
        <end position="694"/>
    </location>
</feature>
<dbReference type="AlphaFoldDB" id="A0A1R3RN21"/>
<feature type="compositionally biased region" description="Polar residues" evidence="1">
    <location>
        <begin position="551"/>
        <end position="564"/>
    </location>
</feature>
<feature type="region of interest" description="Disordered" evidence="1">
    <location>
        <begin position="987"/>
        <end position="1029"/>
    </location>
</feature>
<feature type="compositionally biased region" description="Basic and acidic residues" evidence="1">
    <location>
        <begin position="531"/>
        <end position="549"/>
    </location>
</feature>
<feature type="compositionally biased region" description="Basic and acidic residues" evidence="1">
    <location>
        <begin position="469"/>
        <end position="489"/>
    </location>
</feature>